<sequence>MPRAFLASVANRLAFPDLRWMPDEPFSASRLRIELLSGLTVALALVPEAVAFAFVAGVHPLVGLYAAFLVGLITALIGGRPGMISGATGALAVVMVALVAQHGVEYLFATVVLMGLLQVIAGVMQWGKFIRLVPHPVMLGFVNGLAIVIFLAQLGQFKVPGSMENTGHGMGGGEWLSGGPLYLMLALVALTMAVIWIMPRVTRIIPAPLAGIAVVAALVIGVGLDVPRVGDMASIEGGLPQFHIPMVPVTWETLEIILPYAVILAAIGLIESLLTLNLVGEITGKRGGASQECIAQGAANVVTGFFGGMGGCAMIGQSMINVKSGGRTRIAGVAAALFLLVFILFAAPLIEQIPLAALVGVMFMVVIGTFAWNSLMILRKVPLTDAFVTVLVTVVTVMEDLAVAVVVGVIVSALAYAWNNAKRIHAVTRESHTEKGAKVYEIQGPLFFGSTDGFGELFEVDTDPETVIVDFKQSRVVDQSALQAIEAVAGRYEAAGKRVMLRHLSRDCHQLLTKAGHLMVDSDDDPDYGLAVDYSVRTGILGGH</sequence>
<keyword evidence="3 5" id="KW-1133">Transmembrane helix</keyword>
<dbReference type="EMBL" id="FMZV01000006">
    <property type="protein sequence ID" value="SDD31832.1"/>
    <property type="molecule type" value="Genomic_DNA"/>
</dbReference>
<feature type="transmembrane region" description="Helical" evidence="5">
    <location>
        <begin position="390"/>
        <end position="418"/>
    </location>
</feature>
<feature type="transmembrane region" description="Helical" evidence="5">
    <location>
        <begin position="330"/>
        <end position="350"/>
    </location>
</feature>
<dbReference type="Proteomes" id="UP000199628">
    <property type="component" value="Unassembled WGS sequence"/>
</dbReference>
<feature type="transmembrane region" description="Helical" evidence="5">
    <location>
        <begin position="256"/>
        <end position="279"/>
    </location>
</feature>
<evidence type="ECO:0000256" key="5">
    <source>
        <dbReference type="SAM" id="Phobius"/>
    </source>
</evidence>
<reference evidence="8" key="1">
    <citation type="submission" date="2016-10" db="EMBL/GenBank/DDBJ databases">
        <authorList>
            <person name="Varghese N."/>
            <person name="Submissions S."/>
        </authorList>
    </citation>
    <scope>NUCLEOTIDE SEQUENCE [LARGE SCALE GENOMIC DNA]</scope>
    <source>
        <strain evidence="8">CGMCC 1.9108</strain>
    </source>
</reference>
<dbReference type="Pfam" id="PF00916">
    <property type="entry name" value="Sulfate_transp"/>
    <property type="match status" value="1"/>
</dbReference>
<feature type="transmembrane region" description="Helical" evidence="5">
    <location>
        <begin position="356"/>
        <end position="378"/>
    </location>
</feature>
<gene>
    <name evidence="7" type="ORF">SAMN04488239_106169</name>
</gene>
<evidence type="ECO:0000256" key="2">
    <source>
        <dbReference type="ARBA" id="ARBA00022692"/>
    </source>
</evidence>
<dbReference type="Gene3D" id="3.30.750.24">
    <property type="entry name" value="STAS domain"/>
    <property type="match status" value="1"/>
</dbReference>
<proteinExistence type="predicted"/>
<keyword evidence="4 5" id="KW-0472">Membrane</keyword>
<dbReference type="InterPro" id="IPR036513">
    <property type="entry name" value="STAS_dom_sf"/>
</dbReference>
<dbReference type="PROSITE" id="PS50801">
    <property type="entry name" value="STAS"/>
    <property type="match status" value="1"/>
</dbReference>
<dbReference type="InterPro" id="IPR002645">
    <property type="entry name" value="STAS_dom"/>
</dbReference>
<dbReference type="PANTHER" id="PTHR43310">
    <property type="entry name" value="SULFATE TRANSPORTER YBAR-RELATED"/>
    <property type="match status" value="1"/>
</dbReference>
<keyword evidence="8" id="KW-1185">Reference proteome</keyword>
<dbReference type="CDD" id="cd07042">
    <property type="entry name" value="STAS_SulP_like_sulfate_transporter"/>
    <property type="match status" value="1"/>
</dbReference>
<comment type="subcellular location">
    <subcellularLocation>
        <location evidence="1">Membrane</location>
        <topology evidence="1">Multi-pass membrane protein</topology>
    </subcellularLocation>
</comment>
<feature type="domain" description="STAS" evidence="6">
    <location>
        <begin position="427"/>
        <end position="516"/>
    </location>
</feature>
<accession>A0A1G6TRP6</accession>
<dbReference type="OrthoDB" id="9771198at2"/>
<evidence type="ECO:0000313" key="8">
    <source>
        <dbReference type="Proteomes" id="UP000199628"/>
    </source>
</evidence>
<dbReference type="GO" id="GO:0016020">
    <property type="term" value="C:membrane"/>
    <property type="evidence" value="ECO:0007669"/>
    <property type="project" value="UniProtKB-SubCell"/>
</dbReference>
<dbReference type="InterPro" id="IPR011547">
    <property type="entry name" value="SLC26A/SulP_dom"/>
</dbReference>
<feature type="transmembrane region" description="Helical" evidence="5">
    <location>
        <begin position="204"/>
        <end position="224"/>
    </location>
</feature>
<protein>
    <submittedName>
        <fullName evidence="7">Sulfate permease, SulP family</fullName>
    </submittedName>
</protein>
<feature type="transmembrane region" description="Helical" evidence="5">
    <location>
        <begin position="61"/>
        <end position="78"/>
    </location>
</feature>
<evidence type="ECO:0000256" key="3">
    <source>
        <dbReference type="ARBA" id="ARBA00022989"/>
    </source>
</evidence>
<feature type="transmembrane region" description="Helical" evidence="5">
    <location>
        <begin position="175"/>
        <end position="197"/>
    </location>
</feature>
<dbReference type="Pfam" id="PF01740">
    <property type="entry name" value="STAS"/>
    <property type="match status" value="1"/>
</dbReference>
<feature type="transmembrane region" description="Helical" evidence="5">
    <location>
        <begin position="106"/>
        <end position="124"/>
    </location>
</feature>
<dbReference type="STRING" id="639004.SAMN04488239_106169"/>
<evidence type="ECO:0000256" key="4">
    <source>
        <dbReference type="ARBA" id="ARBA00023136"/>
    </source>
</evidence>
<feature type="transmembrane region" description="Helical" evidence="5">
    <location>
        <begin position="136"/>
        <end position="155"/>
    </location>
</feature>
<evidence type="ECO:0000259" key="6">
    <source>
        <dbReference type="PROSITE" id="PS50801"/>
    </source>
</evidence>
<evidence type="ECO:0000313" key="7">
    <source>
        <dbReference type="EMBL" id="SDD31832.1"/>
    </source>
</evidence>
<keyword evidence="2 5" id="KW-0812">Transmembrane</keyword>
<organism evidence="7 8">
    <name type="scientific">Ruegeria marina</name>
    <dbReference type="NCBI Taxonomy" id="639004"/>
    <lineage>
        <taxon>Bacteria</taxon>
        <taxon>Pseudomonadati</taxon>
        <taxon>Pseudomonadota</taxon>
        <taxon>Alphaproteobacteria</taxon>
        <taxon>Rhodobacterales</taxon>
        <taxon>Roseobacteraceae</taxon>
        <taxon>Ruegeria</taxon>
    </lineage>
</organism>
<dbReference type="RefSeq" id="WP_093031018.1">
    <property type="nucleotide sequence ID" value="NZ_FMZV01000006.1"/>
</dbReference>
<dbReference type="SUPFAM" id="SSF52091">
    <property type="entry name" value="SpoIIaa-like"/>
    <property type="match status" value="1"/>
</dbReference>
<evidence type="ECO:0000256" key="1">
    <source>
        <dbReference type="ARBA" id="ARBA00004141"/>
    </source>
</evidence>
<dbReference type="PANTHER" id="PTHR43310:SF1">
    <property type="entry name" value="SULFATE TRANSPORTER YBAR-RELATED"/>
    <property type="match status" value="1"/>
</dbReference>
<feature type="transmembrane region" description="Helical" evidence="5">
    <location>
        <begin position="35"/>
        <end position="55"/>
    </location>
</feature>
<dbReference type="InterPro" id="IPR052706">
    <property type="entry name" value="Membrane-Transporter-like"/>
</dbReference>
<dbReference type="AlphaFoldDB" id="A0A1G6TRP6"/>
<name>A0A1G6TRP6_9RHOB</name>